<evidence type="ECO:0000256" key="1">
    <source>
        <dbReference type="ARBA" id="ARBA00022737"/>
    </source>
</evidence>
<dbReference type="PROSITE" id="PS50293">
    <property type="entry name" value="TPR_REGION"/>
    <property type="match status" value="2"/>
</dbReference>
<feature type="repeat" description="TPR" evidence="3">
    <location>
        <begin position="423"/>
        <end position="456"/>
    </location>
</feature>
<dbReference type="InterPro" id="IPR011990">
    <property type="entry name" value="TPR-like_helical_dom_sf"/>
</dbReference>
<evidence type="ECO:0000313" key="5">
    <source>
        <dbReference type="Proteomes" id="UP000676565"/>
    </source>
</evidence>
<accession>A0ABS5C0L3</accession>
<dbReference type="PROSITE" id="PS50005">
    <property type="entry name" value="TPR"/>
    <property type="match status" value="5"/>
</dbReference>
<dbReference type="Gene3D" id="2.40.10.120">
    <property type="match status" value="1"/>
</dbReference>
<dbReference type="Pfam" id="PF13365">
    <property type="entry name" value="Trypsin_2"/>
    <property type="match status" value="1"/>
</dbReference>
<dbReference type="PANTHER" id="PTHR44858:SF1">
    <property type="entry name" value="UDP-N-ACETYLGLUCOSAMINE--PEPTIDE N-ACETYLGLUCOSAMINYLTRANSFERASE SPINDLY-RELATED"/>
    <property type="match status" value="1"/>
</dbReference>
<organism evidence="4 5">
    <name type="scientific">Gemmata palustris</name>
    <dbReference type="NCBI Taxonomy" id="2822762"/>
    <lineage>
        <taxon>Bacteria</taxon>
        <taxon>Pseudomonadati</taxon>
        <taxon>Planctomycetota</taxon>
        <taxon>Planctomycetia</taxon>
        <taxon>Gemmatales</taxon>
        <taxon>Gemmataceae</taxon>
        <taxon>Gemmata</taxon>
    </lineage>
</organism>
<dbReference type="Gene3D" id="1.25.40.10">
    <property type="entry name" value="Tetratricopeptide repeat domain"/>
    <property type="match status" value="2"/>
</dbReference>
<keyword evidence="2 3" id="KW-0802">TPR repeat</keyword>
<feature type="repeat" description="TPR" evidence="3">
    <location>
        <begin position="355"/>
        <end position="388"/>
    </location>
</feature>
<dbReference type="InterPro" id="IPR050498">
    <property type="entry name" value="Ycf3"/>
</dbReference>
<feature type="repeat" description="TPR" evidence="3">
    <location>
        <begin position="287"/>
        <end position="320"/>
    </location>
</feature>
<name>A0ABS5C0L3_9BACT</name>
<keyword evidence="5" id="KW-1185">Reference proteome</keyword>
<gene>
    <name evidence="4" type="ORF">J8F10_30160</name>
</gene>
<comment type="caution">
    <text evidence="4">The sequence shown here is derived from an EMBL/GenBank/DDBJ whole genome shotgun (WGS) entry which is preliminary data.</text>
</comment>
<dbReference type="SMART" id="SM00028">
    <property type="entry name" value="TPR"/>
    <property type="match status" value="6"/>
</dbReference>
<reference evidence="4 5" key="1">
    <citation type="submission" date="2021-04" db="EMBL/GenBank/DDBJ databases">
        <authorList>
            <person name="Ivanova A."/>
        </authorList>
    </citation>
    <scope>NUCLEOTIDE SEQUENCE [LARGE SCALE GENOMIC DNA]</scope>
    <source>
        <strain evidence="4 5">G18</strain>
    </source>
</reference>
<dbReference type="RefSeq" id="WP_210660209.1">
    <property type="nucleotide sequence ID" value="NZ_JAGKQQ010000001.1"/>
</dbReference>
<sequence>MTLAIAVVFAVVFVGGFYGFQNVQRATLKETVARPAVEPDKQVKDSGTEQEDVQDFISEVLGKDARERGSGKDSDGAAKRSPLEADVLFARSSPAVVQVITHDRQWRASGTGSGFLVGTQRLIATNYHVVAKAYSAHIVLPDKTKVAVVGVAAFDRDADLALLALVGQVDASPLELAEGGLPAVGAKVYAIGNPLGLANTLSDGLVSGHRQIDRITEIQTTAPISPGSSGGPLLAADGKVVDVTTATFRSGQNLNFAVPASSVAHLLLQWNAKKELTQFPLVQQPDTSVLIKSGFNWMKQQDYDKAIKDFNAAIQLDPRSALAYCNRGLAWHAKKDYDQAISDFNDAIRLAPDDAHRYCYRGHSWEKKKHYEKAIADYSTAIRLDPSVADFYFNRGHAWEGKKGYDEAIRDYTAAIRLNPNEAFYYFLRGSVWSDKGEYDKAISDYDEAIRLDPNVASYYSFRGNAWYAKKDYAKAKKDRDEARRLDPK</sequence>
<dbReference type="EMBL" id="JAGKQQ010000001">
    <property type="protein sequence ID" value="MBP3959530.1"/>
    <property type="molecule type" value="Genomic_DNA"/>
</dbReference>
<dbReference type="Proteomes" id="UP000676565">
    <property type="component" value="Unassembled WGS sequence"/>
</dbReference>
<keyword evidence="1" id="KW-0677">Repeat</keyword>
<evidence type="ECO:0000256" key="2">
    <source>
        <dbReference type="ARBA" id="ARBA00022803"/>
    </source>
</evidence>
<dbReference type="InterPro" id="IPR001940">
    <property type="entry name" value="Peptidase_S1C"/>
</dbReference>
<dbReference type="PANTHER" id="PTHR44858">
    <property type="entry name" value="TETRATRICOPEPTIDE REPEAT PROTEIN 6"/>
    <property type="match status" value="1"/>
</dbReference>
<dbReference type="SUPFAM" id="SSF50494">
    <property type="entry name" value="Trypsin-like serine proteases"/>
    <property type="match status" value="1"/>
</dbReference>
<dbReference type="Pfam" id="PF13414">
    <property type="entry name" value="TPR_11"/>
    <property type="match status" value="1"/>
</dbReference>
<dbReference type="PRINTS" id="PR00834">
    <property type="entry name" value="PROTEASES2C"/>
</dbReference>
<protein>
    <submittedName>
        <fullName evidence="4">Tetratricopeptide repeat protein</fullName>
    </submittedName>
</protein>
<dbReference type="SUPFAM" id="SSF81901">
    <property type="entry name" value="HCP-like"/>
    <property type="match status" value="1"/>
</dbReference>
<evidence type="ECO:0000256" key="3">
    <source>
        <dbReference type="PROSITE-ProRule" id="PRU00339"/>
    </source>
</evidence>
<dbReference type="InterPro" id="IPR009003">
    <property type="entry name" value="Peptidase_S1_PA"/>
</dbReference>
<feature type="repeat" description="TPR" evidence="3">
    <location>
        <begin position="389"/>
        <end position="422"/>
    </location>
</feature>
<feature type="repeat" description="TPR" evidence="3">
    <location>
        <begin position="321"/>
        <end position="354"/>
    </location>
</feature>
<proteinExistence type="predicted"/>
<dbReference type="InterPro" id="IPR019734">
    <property type="entry name" value="TPR_rpt"/>
</dbReference>
<evidence type="ECO:0000313" key="4">
    <source>
        <dbReference type="EMBL" id="MBP3959530.1"/>
    </source>
</evidence>
<dbReference type="Pfam" id="PF13432">
    <property type="entry name" value="TPR_16"/>
    <property type="match status" value="2"/>
</dbReference>